<keyword evidence="4" id="KW-1185">Reference proteome</keyword>
<gene>
    <name evidence="3" type="ORF">LSTR_LSTR005463</name>
</gene>
<evidence type="ECO:0000256" key="1">
    <source>
        <dbReference type="ARBA" id="ARBA00022801"/>
    </source>
</evidence>
<dbReference type="PANTHER" id="PTHR48081:SF33">
    <property type="entry name" value="KYNURENINE FORMAMIDASE"/>
    <property type="match status" value="1"/>
</dbReference>
<dbReference type="FunCoup" id="A0A482WWU6">
    <property type="interactions" value="208"/>
</dbReference>
<dbReference type="GO" id="GO:0004061">
    <property type="term" value="F:arylformamidase activity"/>
    <property type="evidence" value="ECO:0007669"/>
    <property type="project" value="TreeGrafter"/>
</dbReference>
<protein>
    <recommendedName>
        <fullName evidence="2">Alpha/beta hydrolase fold-3 domain-containing protein</fullName>
    </recommendedName>
</protein>
<dbReference type="InterPro" id="IPR029058">
    <property type="entry name" value="AB_hydrolase_fold"/>
</dbReference>
<evidence type="ECO:0000313" key="4">
    <source>
        <dbReference type="Proteomes" id="UP000291343"/>
    </source>
</evidence>
<dbReference type="PANTHER" id="PTHR48081">
    <property type="entry name" value="AB HYDROLASE SUPERFAMILY PROTEIN C4A8.06C"/>
    <property type="match status" value="1"/>
</dbReference>
<dbReference type="EMBL" id="QKKF02022863">
    <property type="protein sequence ID" value="RZF37963.1"/>
    <property type="molecule type" value="Genomic_DNA"/>
</dbReference>
<dbReference type="Pfam" id="PF07859">
    <property type="entry name" value="Abhydrolase_3"/>
    <property type="match status" value="1"/>
</dbReference>
<proteinExistence type="predicted"/>
<keyword evidence="1" id="KW-0378">Hydrolase</keyword>
<comment type="caution">
    <text evidence="3">The sequence shown here is derived from an EMBL/GenBank/DDBJ whole genome shotgun (WGS) entry which is preliminary data.</text>
</comment>
<organism evidence="3 4">
    <name type="scientific">Laodelphax striatellus</name>
    <name type="common">Small brown planthopper</name>
    <name type="synonym">Delphax striatella</name>
    <dbReference type="NCBI Taxonomy" id="195883"/>
    <lineage>
        <taxon>Eukaryota</taxon>
        <taxon>Metazoa</taxon>
        <taxon>Ecdysozoa</taxon>
        <taxon>Arthropoda</taxon>
        <taxon>Hexapoda</taxon>
        <taxon>Insecta</taxon>
        <taxon>Pterygota</taxon>
        <taxon>Neoptera</taxon>
        <taxon>Paraneoptera</taxon>
        <taxon>Hemiptera</taxon>
        <taxon>Auchenorrhyncha</taxon>
        <taxon>Fulgoroidea</taxon>
        <taxon>Delphacidae</taxon>
        <taxon>Criomorphinae</taxon>
        <taxon>Laodelphax</taxon>
    </lineage>
</organism>
<sequence length="268" mass="30227">MTHKSNLFSESNVARSTVPFKSNVNYGTREGQTFDIYGNDSVKKDSPIFVYIHGGYWQYLSKEVSAYCVVPLHKAGVRVVIPDYDLAPSVSLSIIVQEIFELALFILKMAKEDGVRDVWFGGHSAGAHLSSMLLSTEWLSKLDDDSKAIFKGLFLVSGVYNLRPLLSTTINDALNLTEKEIEDLSSMFSIDRYVKIHLCKSFRVVVAVGEHDSPLFQKQSKDFHEVLLKSGILAEYIYVEGVDHFEIVENLSNAKFKLTKELIENFII</sequence>
<dbReference type="Gene3D" id="3.40.50.1820">
    <property type="entry name" value="alpha/beta hydrolase"/>
    <property type="match status" value="1"/>
</dbReference>
<dbReference type="AlphaFoldDB" id="A0A482WWU6"/>
<name>A0A482WWU6_LAOST</name>
<dbReference type="SUPFAM" id="SSF53474">
    <property type="entry name" value="alpha/beta-Hydrolases"/>
    <property type="match status" value="1"/>
</dbReference>
<dbReference type="SMR" id="A0A482WWU6"/>
<reference evidence="3 4" key="1">
    <citation type="journal article" date="2017" name="Gigascience">
        <title>Genome sequence of the small brown planthopper, Laodelphax striatellus.</title>
        <authorList>
            <person name="Zhu J."/>
            <person name="Jiang F."/>
            <person name="Wang X."/>
            <person name="Yang P."/>
            <person name="Bao Y."/>
            <person name="Zhao W."/>
            <person name="Wang W."/>
            <person name="Lu H."/>
            <person name="Wang Q."/>
            <person name="Cui N."/>
            <person name="Li J."/>
            <person name="Chen X."/>
            <person name="Luo L."/>
            <person name="Yu J."/>
            <person name="Kang L."/>
            <person name="Cui F."/>
        </authorList>
    </citation>
    <scope>NUCLEOTIDE SEQUENCE [LARGE SCALE GENOMIC DNA]</scope>
    <source>
        <strain evidence="3">Lst14</strain>
    </source>
</reference>
<dbReference type="Proteomes" id="UP000291343">
    <property type="component" value="Unassembled WGS sequence"/>
</dbReference>
<evidence type="ECO:0000259" key="2">
    <source>
        <dbReference type="Pfam" id="PF07859"/>
    </source>
</evidence>
<dbReference type="InterPro" id="IPR013094">
    <property type="entry name" value="AB_hydrolase_3"/>
</dbReference>
<dbReference type="OrthoDB" id="433474at2759"/>
<feature type="domain" description="Alpha/beta hydrolase fold-3" evidence="2">
    <location>
        <begin position="49"/>
        <end position="244"/>
    </location>
</feature>
<accession>A0A482WWU6</accession>
<dbReference type="InterPro" id="IPR050300">
    <property type="entry name" value="GDXG_lipolytic_enzyme"/>
</dbReference>
<evidence type="ECO:0000313" key="3">
    <source>
        <dbReference type="EMBL" id="RZF37963.1"/>
    </source>
</evidence>
<dbReference type="InParanoid" id="A0A482WWU6"/>
<dbReference type="STRING" id="195883.A0A482WWU6"/>